<keyword evidence="10 13" id="KW-0472">Membrane</keyword>
<evidence type="ECO:0000256" key="10">
    <source>
        <dbReference type="ARBA" id="ARBA00023136"/>
    </source>
</evidence>
<dbReference type="Pfam" id="PF00512">
    <property type="entry name" value="HisKA"/>
    <property type="match status" value="1"/>
</dbReference>
<feature type="compositionally biased region" description="Low complexity" evidence="12">
    <location>
        <begin position="14"/>
        <end position="33"/>
    </location>
</feature>
<dbReference type="InterPro" id="IPR036097">
    <property type="entry name" value="HisK_dim/P_sf"/>
</dbReference>
<keyword evidence="5" id="KW-0808">Transferase</keyword>
<gene>
    <name evidence="16" type="ORF">GCM10022197_18600</name>
</gene>
<evidence type="ECO:0000259" key="14">
    <source>
        <dbReference type="PROSITE" id="PS50109"/>
    </source>
</evidence>
<accession>A0ABP6X8T1</accession>
<dbReference type="Pfam" id="PF00672">
    <property type="entry name" value="HAMP"/>
    <property type="match status" value="1"/>
</dbReference>
<evidence type="ECO:0000256" key="5">
    <source>
        <dbReference type="ARBA" id="ARBA00022679"/>
    </source>
</evidence>
<dbReference type="RefSeq" id="WP_204910921.1">
    <property type="nucleotide sequence ID" value="NZ_BAAAYR010000002.1"/>
</dbReference>
<protein>
    <recommendedName>
        <fullName evidence="3">histidine kinase</fullName>
        <ecNumber evidence="3">2.7.13.3</ecNumber>
    </recommendedName>
</protein>
<dbReference type="PANTHER" id="PTHR45436">
    <property type="entry name" value="SENSOR HISTIDINE KINASE YKOH"/>
    <property type="match status" value="1"/>
</dbReference>
<evidence type="ECO:0000256" key="4">
    <source>
        <dbReference type="ARBA" id="ARBA00022553"/>
    </source>
</evidence>
<evidence type="ECO:0000256" key="11">
    <source>
        <dbReference type="SAM" id="Coils"/>
    </source>
</evidence>
<dbReference type="PANTHER" id="PTHR45436:SF5">
    <property type="entry name" value="SENSOR HISTIDINE KINASE TRCS"/>
    <property type="match status" value="1"/>
</dbReference>
<evidence type="ECO:0000256" key="1">
    <source>
        <dbReference type="ARBA" id="ARBA00000085"/>
    </source>
</evidence>
<dbReference type="SUPFAM" id="SSF55874">
    <property type="entry name" value="ATPase domain of HSP90 chaperone/DNA topoisomerase II/histidine kinase"/>
    <property type="match status" value="1"/>
</dbReference>
<feature type="transmembrane region" description="Helical" evidence="13">
    <location>
        <begin position="167"/>
        <end position="187"/>
    </location>
</feature>
<comment type="caution">
    <text evidence="16">The sequence shown here is derived from an EMBL/GenBank/DDBJ whole genome shotgun (WGS) entry which is preliminary data.</text>
</comment>
<dbReference type="PRINTS" id="PR00344">
    <property type="entry name" value="BCTRLSENSOR"/>
</dbReference>
<dbReference type="Gene3D" id="3.30.565.10">
    <property type="entry name" value="Histidine kinase-like ATPase, C-terminal domain"/>
    <property type="match status" value="1"/>
</dbReference>
<keyword evidence="4" id="KW-0597">Phosphoprotein</keyword>
<sequence length="497" mass="51483">MSDPGRPVRPEPSAEPVAASPDAGPRPRATGRRAMGSVSIRVRVVAAVMAVLAVVLVALSFSVQAVFTAQSDRNVDALLSGRAQLARQLARSGVRPQQVVNRVGVDGVLASLQLRDGTVLGSALPVGSGVQTVTTRLVGPGRADGAQLTLSVNSSLVDGARQTLRRILLLGGIAALVLSALLVSWAVRLALRPLTSMAALAQRITAGSRGERLSPTRTDTEVGGTAQALDTMLDELEGAEAHALRAEAQALRAEAQALQAEQRTRAFLADAAHELRTPLAGIRAATETLVQHGSSLEPADRDRLELLLVGEVQRAGRLVEDLLAVARLDAGLPVALASVDLGQLLREEVDRSRLLSPTAQISSRGEAPPVDGDAAALRGLVRNLLDNARRAAGPTGAVEVTLATSGPLVVVHVRDDGPGVPAHEHERIFDRLVRLDAARGADDGGSGLGLTIARATARAHGGDLVSLAVEPPARGADFLLTLPSPPVRPRPADGAGC</sequence>
<evidence type="ECO:0000256" key="7">
    <source>
        <dbReference type="ARBA" id="ARBA00022777"/>
    </source>
</evidence>
<evidence type="ECO:0000313" key="17">
    <source>
        <dbReference type="Proteomes" id="UP001500767"/>
    </source>
</evidence>
<evidence type="ECO:0000256" key="9">
    <source>
        <dbReference type="ARBA" id="ARBA00023012"/>
    </source>
</evidence>
<evidence type="ECO:0000256" key="8">
    <source>
        <dbReference type="ARBA" id="ARBA00022989"/>
    </source>
</evidence>
<dbReference type="SMART" id="SM00387">
    <property type="entry name" value="HATPase_c"/>
    <property type="match status" value="1"/>
</dbReference>
<dbReference type="SUPFAM" id="SSF47384">
    <property type="entry name" value="Homodimeric domain of signal transducing histidine kinase"/>
    <property type="match status" value="1"/>
</dbReference>
<feature type="transmembrane region" description="Helical" evidence="13">
    <location>
        <begin position="42"/>
        <end position="67"/>
    </location>
</feature>
<dbReference type="InterPro" id="IPR003661">
    <property type="entry name" value="HisK_dim/P_dom"/>
</dbReference>
<dbReference type="Gene3D" id="6.10.340.10">
    <property type="match status" value="1"/>
</dbReference>
<evidence type="ECO:0000256" key="3">
    <source>
        <dbReference type="ARBA" id="ARBA00012438"/>
    </source>
</evidence>
<dbReference type="InterPro" id="IPR004358">
    <property type="entry name" value="Sig_transdc_His_kin-like_C"/>
</dbReference>
<evidence type="ECO:0000259" key="15">
    <source>
        <dbReference type="PROSITE" id="PS50885"/>
    </source>
</evidence>
<feature type="coiled-coil region" evidence="11">
    <location>
        <begin position="229"/>
        <end position="263"/>
    </location>
</feature>
<dbReference type="EMBL" id="BAAAYR010000002">
    <property type="protein sequence ID" value="GAA3563332.1"/>
    <property type="molecule type" value="Genomic_DNA"/>
</dbReference>
<evidence type="ECO:0000256" key="12">
    <source>
        <dbReference type="SAM" id="MobiDB-lite"/>
    </source>
</evidence>
<dbReference type="InterPro" id="IPR003660">
    <property type="entry name" value="HAMP_dom"/>
</dbReference>
<keyword evidence="11" id="KW-0175">Coiled coil</keyword>
<feature type="domain" description="Histidine kinase" evidence="14">
    <location>
        <begin position="270"/>
        <end position="486"/>
    </location>
</feature>
<dbReference type="InterPro" id="IPR003594">
    <property type="entry name" value="HATPase_dom"/>
</dbReference>
<evidence type="ECO:0000256" key="2">
    <source>
        <dbReference type="ARBA" id="ARBA00004236"/>
    </source>
</evidence>
<name>A0ABP6X8T1_9ACTN</name>
<dbReference type="PROSITE" id="PS50885">
    <property type="entry name" value="HAMP"/>
    <property type="match status" value="1"/>
</dbReference>
<comment type="subcellular location">
    <subcellularLocation>
        <location evidence="2">Cell membrane</location>
    </subcellularLocation>
</comment>
<dbReference type="CDD" id="cd00082">
    <property type="entry name" value="HisKA"/>
    <property type="match status" value="1"/>
</dbReference>
<feature type="region of interest" description="Disordered" evidence="12">
    <location>
        <begin position="1"/>
        <end position="33"/>
    </location>
</feature>
<dbReference type="SMART" id="SM00388">
    <property type="entry name" value="HisKA"/>
    <property type="match status" value="1"/>
</dbReference>
<feature type="domain" description="HAMP" evidence="15">
    <location>
        <begin position="188"/>
        <end position="241"/>
    </location>
</feature>
<dbReference type="Pfam" id="PF02518">
    <property type="entry name" value="HATPase_c"/>
    <property type="match status" value="1"/>
</dbReference>
<keyword evidence="17" id="KW-1185">Reference proteome</keyword>
<dbReference type="SUPFAM" id="SSF158472">
    <property type="entry name" value="HAMP domain-like"/>
    <property type="match status" value="1"/>
</dbReference>
<dbReference type="Gene3D" id="1.10.287.130">
    <property type="match status" value="1"/>
</dbReference>
<proteinExistence type="predicted"/>
<dbReference type="Proteomes" id="UP001500767">
    <property type="component" value="Unassembled WGS sequence"/>
</dbReference>
<keyword evidence="7 16" id="KW-0418">Kinase</keyword>
<dbReference type="CDD" id="cd06225">
    <property type="entry name" value="HAMP"/>
    <property type="match status" value="1"/>
</dbReference>
<organism evidence="16 17">
    <name type="scientific">Microlunatus spumicola</name>
    <dbReference type="NCBI Taxonomy" id="81499"/>
    <lineage>
        <taxon>Bacteria</taxon>
        <taxon>Bacillati</taxon>
        <taxon>Actinomycetota</taxon>
        <taxon>Actinomycetes</taxon>
        <taxon>Propionibacteriales</taxon>
        <taxon>Propionibacteriaceae</taxon>
        <taxon>Microlunatus</taxon>
    </lineage>
</organism>
<dbReference type="InterPro" id="IPR036890">
    <property type="entry name" value="HATPase_C_sf"/>
</dbReference>
<keyword evidence="9" id="KW-0902">Two-component regulatory system</keyword>
<comment type="catalytic activity">
    <reaction evidence="1">
        <text>ATP + protein L-histidine = ADP + protein N-phospho-L-histidine.</text>
        <dbReference type="EC" id="2.7.13.3"/>
    </reaction>
</comment>
<dbReference type="GO" id="GO:0016301">
    <property type="term" value="F:kinase activity"/>
    <property type="evidence" value="ECO:0007669"/>
    <property type="project" value="UniProtKB-KW"/>
</dbReference>
<dbReference type="InterPro" id="IPR005467">
    <property type="entry name" value="His_kinase_dom"/>
</dbReference>
<evidence type="ECO:0000256" key="13">
    <source>
        <dbReference type="SAM" id="Phobius"/>
    </source>
</evidence>
<keyword evidence="8 13" id="KW-1133">Transmembrane helix</keyword>
<reference evidence="17" key="1">
    <citation type="journal article" date="2019" name="Int. J. Syst. Evol. Microbiol.">
        <title>The Global Catalogue of Microorganisms (GCM) 10K type strain sequencing project: providing services to taxonomists for standard genome sequencing and annotation.</title>
        <authorList>
            <consortium name="The Broad Institute Genomics Platform"/>
            <consortium name="The Broad Institute Genome Sequencing Center for Infectious Disease"/>
            <person name="Wu L."/>
            <person name="Ma J."/>
        </authorList>
    </citation>
    <scope>NUCLEOTIDE SEQUENCE [LARGE SCALE GENOMIC DNA]</scope>
    <source>
        <strain evidence="17">JCM 16540</strain>
    </source>
</reference>
<keyword evidence="6 13" id="KW-0812">Transmembrane</keyword>
<dbReference type="InterPro" id="IPR050428">
    <property type="entry name" value="TCS_sensor_his_kinase"/>
</dbReference>
<evidence type="ECO:0000313" key="16">
    <source>
        <dbReference type="EMBL" id="GAA3563332.1"/>
    </source>
</evidence>
<dbReference type="PROSITE" id="PS50109">
    <property type="entry name" value="HIS_KIN"/>
    <property type="match status" value="1"/>
</dbReference>
<dbReference type="CDD" id="cd00075">
    <property type="entry name" value="HATPase"/>
    <property type="match status" value="1"/>
</dbReference>
<evidence type="ECO:0000256" key="6">
    <source>
        <dbReference type="ARBA" id="ARBA00022692"/>
    </source>
</evidence>
<dbReference type="SMART" id="SM00304">
    <property type="entry name" value="HAMP"/>
    <property type="match status" value="1"/>
</dbReference>
<dbReference type="EC" id="2.7.13.3" evidence="3"/>